<feature type="transmembrane region" description="Helical" evidence="6">
    <location>
        <begin position="798"/>
        <end position="817"/>
    </location>
</feature>
<feature type="transmembrane region" description="Helical" evidence="6">
    <location>
        <begin position="409"/>
        <end position="431"/>
    </location>
</feature>
<feature type="transmembrane region" description="Helical" evidence="6">
    <location>
        <begin position="746"/>
        <end position="770"/>
    </location>
</feature>
<feature type="domain" description="ABC3 transporter permease C-terminal" evidence="7">
    <location>
        <begin position="749"/>
        <end position="862"/>
    </location>
</feature>
<dbReference type="InterPro" id="IPR050250">
    <property type="entry name" value="Macrolide_Exporter_MacB"/>
</dbReference>
<protein>
    <submittedName>
        <fullName evidence="9">FtsX-like permease family protein</fullName>
    </submittedName>
</protein>
<dbReference type="Proteomes" id="UP000480178">
    <property type="component" value="Chromosome"/>
</dbReference>
<comment type="subcellular location">
    <subcellularLocation>
        <location evidence="1">Cell membrane</location>
        <topology evidence="1">Multi-pass membrane protein</topology>
    </subcellularLocation>
</comment>
<gene>
    <name evidence="9" type="ORF">GXP67_31465</name>
</gene>
<feature type="domain" description="MacB-like periplasmic core" evidence="8">
    <location>
        <begin position="544"/>
        <end position="669"/>
    </location>
</feature>
<evidence type="ECO:0000256" key="1">
    <source>
        <dbReference type="ARBA" id="ARBA00004651"/>
    </source>
</evidence>
<evidence type="ECO:0000313" key="9">
    <source>
        <dbReference type="EMBL" id="QHT70847.1"/>
    </source>
</evidence>
<accession>A0A6C0GSC6</accession>
<dbReference type="GO" id="GO:0022857">
    <property type="term" value="F:transmembrane transporter activity"/>
    <property type="evidence" value="ECO:0007669"/>
    <property type="project" value="TreeGrafter"/>
</dbReference>
<reference evidence="9 10" key="1">
    <citation type="submission" date="2020-01" db="EMBL/GenBank/DDBJ databases">
        <authorList>
            <person name="Kim M.K."/>
        </authorList>
    </citation>
    <scope>NUCLEOTIDE SEQUENCE [LARGE SCALE GENOMIC DNA]</scope>
    <source>
        <strain evidence="9 10">172606-1</strain>
    </source>
</reference>
<feature type="transmembrane region" description="Helical" evidence="6">
    <location>
        <begin position="832"/>
        <end position="855"/>
    </location>
</feature>
<evidence type="ECO:0000256" key="5">
    <source>
        <dbReference type="ARBA" id="ARBA00023136"/>
    </source>
</evidence>
<feature type="transmembrane region" description="Helical" evidence="6">
    <location>
        <begin position="500"/>
        <end position="520"/>
    </location>
</feature>
<keyword evidence="4 6" id="KW-1133">Transmembrane helix</keyword>
<feature type="domain" description="ABC3 transporter permease C-terminal" evidence="7">
    <location>
        <begin position="364"/>
        <end position="480"/>
    </location>
</feature>
<name>A0A6C0GSC6_9BACT</name>
<proteinExistence type="predicted"/>
<dbReference type="InterPro" id="IPR003838">
    <property type="entry name" value="ABC3_permease_C"/>
</dbReference>
<dbReference type="InterPro" id="IPR025857">
    <property type="entry name" value="MacB_PCD"/>
</dbReference>
<dbReference type="AlphaFoldDB" id="A0A6C0GSC6"/>
<dbReference type="EMBL" id="CP048222">
    <property type="protein sequence ID" value="QHT70847.1"/>
    <property type="molecule type" value="Genomic_DNA"/>
</dbReference>
<evidence type="ECO:0000313" key="10">
    <source>
        <dbReference type="Proteomes" id="UP000480178"/>
    </source>
</evidence>
<dbReference type="NCBIfam" id="NF038404">
    <property type="entry name" value="perm_prefix_2"/>
    <property type="match status" value="1"/>
</dbReference>
<keyword evidence="3 6" id="KW-0812">Transmembrane</keyword>
<feature type="domain" description="MacB-like periplasmic core" evidence="8">
    <location>
        <begin position="101"/>
        <end position="319"/>
    </location>
</feature>
<evidence type="ECO:0000259" key="7">
    <source>
        <dbReference type="Pfam" id="PF02687"/>
    </source>
</evidence>
<dbReference type="GO" id="GO:0005886">
    <property type="term" value="C:plasma membrane"/>
    <property type="evidence" value="ECO:0007669"/>
    <property type="project" value="UniProtKB-SubCell"/>
</dbReference>
<dbReference type="PANTHER" id="PTHR30572:SF18">
    <property type="entry name" value="ABC-TYPE MACROLIDE FAMILY EXPORT SYSTEM PERMEASE COMPONENT 2"/>
    <property type="match status" value="1"/>
</dbReference>
<keyword evidence="5 6" id="KW-0472">Membrane</keyword>
<organism evidence="9 10">
    <name type="scientific">Rhodocytophaga rosea</name>
    <dbReference type="NCBI Taxonomy" id="2704465"/>
    <lineage>
        <taxon>Bacteria</taxon>
        <taxon>Pseudomonadati</taxon>
        <taxon>Bacteroidota</taxon>
        <taxon>Cytophagia</taxon>
        <taxon>Cytophagales</taxon>
        <taxon>Rhodocytophagaceae</taxon>
        <taxon>Rhodocytophaga</taxon>
    </lineage>
</organism>
<feature type="transmembrane region" description="Helical" evidence="6">
    <location>
        <begin position="358"/>
        <end position="380"/>
    </location>
</feature>
<dbReference type="PANTHER" id="PTHR30572">
    <property type="entry name" value="MEMBRANE COMPONENT OF TRANSPORTER-RELATED"/>
    <property type="match status" value="1"/>
</dbReference>
<feature type="transmembrane region" description="Helical" evidence="6">
    <location>
        <begin position="451"/>
        <end position="475"/>
    </location>
</feature>
<evidence type="ECO:0000256" key="4">
    <source>
        <dbReference type="ARBA" id="ARBA00022989"/>
    </source>
</evidence>
<dbReference type="RefSeq" id="WP_162446804.1">
    <property type="nucleotide sequence ID" value="NZ_CP048222.1"/>
</dbReference>
<feature type="transmembrane region" description="Helical" evidence="6">
    <location>
        <begin position="99"/>
        <end position="122"/>
    </location>
</feature>
<evidence type="ECO:0000259" key="8">
    <source>
        <dbReference type="Pfam" id="PF12704"/>
    </source>
</evidence>
<dbReference type="KEGG" id="rhoz:GXP67_31465"/>
<dbReference type="Pfam" id="PF12704">
    <property type="entry name" value="MacB_PCD"/>
    <property type="match status" value="2"/>
</dbReference>
<evidence type="ECO:0000256" key="2">
    <source>
        <dbReference type="ARBA" id="ARBA00022475"/>
    </source>
</evidence>
<sequence length="869" mass="98202">MIQDNTTPKPPQWASWLLKKFCAPHLLEEIEQDLEELYETRIETVGIKQARYRYVQDVVSLLRPFILKRKPSLYPSLTLFDMITNYFKISLRQLLRNKVYSFINIGGLCVGMAVAMLIGLWVNDELSFNQYHQNYDHIIQVLENEELDGGIETFSSLPMPLSHTLRTDYKSDFKYVVATTWHWEKVISYGDQKLTMTGRFAEAGFPEMITLHMYAGSPAALTDPSSVLISQSLAYTLFGESDPIDKMITLGNQYTLQIKGVYEDLPRNSTFHGMDFIAPIEILFPGKEAMNNWQSSSFQILGQLQPNSNLAAVSAKITDVLYQHNQDRAKPSLFLHPMHKWHLYAFKNGIYEGGRIEYVYLFSLIGGFVLLLACINFMNLSTARSQKRAREVGIRKAIGSLRRQLINQFLSESVLVAFFAFVLSLLLLQLVLPPFNDLADKEIRVVWTDAYFWIAGICFTLLTGLLAGSYPALYLSSFNPVKVLKGTFGVGERAAIPRKILVVVQFTVSVSLIISTLLVYTQIEFAKNRPIGYNREGLVNMPISTPEMEERYEAIRNELSASGAVAEIALSSSSITEVSSSANNLDWQGKDPNRQALFGTVLVTPDFGKVVGWKIKEGRDFSRAFSTDSLAFLLNEAAVKLTGLKNPVGETIRWHDKNWKVIGVVKDMVMESPYEPVRPIVFFINNRERMFNSIHIKLNPSLSSRGALSNIERVMKKHNLASSFEYRFADLEYAKKFAAEERIGTLAAFFATLAIFISCLGLFGLASYTAEQRRKEIGIRKVLGASVFNVWALLSKDFVGLVMFSILIASPLAYYFIDNWLEKYEYRTPVSLWIFVAAGFAALAITLITVSFQALKAALMNPVRSLRNE</sequence>
<keyword evidence="2" id="KW-1003">Cell membrane</keyword>
<dbReference type="InterPro" id="IPR047699">
    <property type="entry name" value="Permease_put_prefix"/>
</dbReference>
<evidence type="ECO:0000256" key="3">
    <source>
        <dbReference type="ARBA" id="ARBA00022692"/>
    </source>
</evidence>
<dbReference type="Pfam" id="PF02687">
    <property type="entry name" value="FtsX"/>
    <property type="match status" value="2"/>
</dbReference>
<evidence type="ECO:0000256" key="6">
    <source>
        <dbReference type="SAM" id="Phobius"/>
    </source>
</evidence>
<keyword evidence="10" id="KW-1185">Reference proteome</keyword>